<gene>
    <name evidence="13" type="ORF">ILUMI_19801</name>
</gene>
<evidence type="ECO:0000256" key="9">
    <source>
        <dbReference type="ARBA" id="ARBA00023136"/>
    </source>
</evidence>
<reference evidence="13" key="1">
    <citation type="submission" date="2019-08" db="EMBL/GenBank/DDBJ databases">
        <title>The genome of the North American firefly Photinus pyralis.</title>
        <authorList>
            <consortium name="Photinus pyralis genome working group"/>
            <person name="Fallon T.R."/>
            <person name="Sander Lower S.E."/>
            <person name="Weng J.-K."/>
        </authorList>
    </citation>
    <scope>NUCLEOTIDE SEQUENCE</scope>
    <source>
        <strain evidence="13">TRF0915ILg1</strain>
        <tissue evidence="13">Whole body</tissue>
    </source>
</reference>
<evidence type="ECO:0000256" key="4">
    <source>
        <dbReference type="ARBA" id="ARBA00022475"/>
    </source>
</evidence>
<dbReference type="EMBL" id="VTPC01087906">
    <property type="protein sequence ID" value="KAF2886372.1"/>
    <property type="molecule type" value="Genomic_DNA"/>
</dbReference>
<dbReference type="OrthoDB" id="6429739at2759"/>
<evidence type="ECO:0000256" key="10">
    <source>
        <dbReference type="ARBA" id="ARBA00023303"/>
    </source>
</evidence>
<dbReference type="PANTHER" id="PTHR21522:SF30">
    <property type="entry name" value="GH01206P"/>
    <property type="match status" value="1"/>
</dbReference>
<evidence type="ECO:0000256" key="2">
    <source>
        <dbReference type="ARBA" id="ARBA00006513"/>
    </source>
</evidence>
<evidence type="ECO:0000313" key="14">
    <source>
        <dbReference type="Proteomes" id="UP000801492"/>
    </source>
</evidence>
<dbReference type="GO" id="GO:0005886">
    <property type="term" value="C:plasma membrane"/>
    <property type="evidence" value="ECO:0007669"/>
    <property type="project" value="UniProtKB-SubCell"/>
</dbReference>
<keyword evidence="3" id="KW-0813">Transport</keyword>
<dbReference type="Pfam" id="PF03189">
    <property type="entry name" value="Otopetrin"/>
    <property type="match status" value="1"/>
</dbReference>
<keyword evidence="7 12" id="KW-1133">Transmembrane helix</keyword>
<evidence type="ECO:0000256" key="1">
    <source>
        <dbReference type="ARBA" id="ARBA00004651"/>
    </source>
</evidence>
<keyword evidence="10" id="KW-0407">Ion channel</keyword>
<feature type="transmembrane region" description="Helical" evidence="12">
    <location>
        <begin position="60"/>
        <end position="80"/>
    </location>
</feature>
<feature type="region of interest" description="Disordered" evidence="11">
    <location>
        <begin position="91"/>
        <end position="121"/>
    </location>
</feature>
<keyword evidence="8" id="KW-0406">Ion transport</keyword>
<protein>
    <submittedName>
        <fullName evidence="13">Uncharacterized protein</fullName>
    </submittedName>
</protein>
<evidence type="ECO:0000256" key="5">
    <source>
        <dbReference type="ARBA" id="ARBA00022692"/>
    </source>
</evidence>
<comment type="similarity">
    <text evidence="2">Belongs to the otopetrin family.</text>
</comment>
<evidence type="ECO:0000256" key="6">
    <source>
        <dbReference type="ARBA" id="ARBA00022781"/>
    </source>
</evidence>
<feature type="non-terminal residue" evidence="13">
    <location>
        <position position="1"/>
    </location>
</feature>
<evidence type="ECO:0000256" key="8">
    <source>
        <dbReference type="ARBA" id="ARBA00023065"/>
    </source>
</evidence>
<keyword evidence="14" id="KW-1185">Reference proteome</keyword>
<dbReference type="AlphaFoldDB" id="A0A8K0CLR2"/>
<comment type="subcellular location">
    <subcellularLocation>
        <location evidence="1">Cell membrane</location>
        <topology evidence="1">Multi-pass membrane protein</topology>
    </subcellularLocation>
</comment>
<comment type="caution">
    <text evidence="13">The sequence shown here is derived from an EMBL/GenBank/DDBJ whole genome shotgun (WGS) entry which is preliminary data.</text>
</comment>
<dbReference type="PANTHER" id="PTHR21522">
    <property type="entry name" value="PROTON CHANNEL OTOP"/>
    <property type="match status" value="1"/>
</dbReference>
<proteinExistence type="inferred from homology"/>
<name>A0A8K0CLR2_IGNLU</name>
<evidence type="ECO:0000256" key="11">
    <source>
        <dbReference type="SAM" id="MobiDB-lite"/>
    </source>
</evidence>
<sequence>MHMIATNLCEWLYVLVEETKHEIIHLKDHSSNGTSNTSHPTKYCQEGLVMGSLVTNASPFLFPCTIEYSLICAVILYEMWKKMKNISIRMDKDSVKSRPSSPTSQERYPHHFGSKLSAYPT</sequence>
<organism evidence="13 14">
    <name type="scientific">Ignelater luminosus</name>
    <name type="common">Cucubano</name>
    <name type="synonym">Pyrophorus luminosus</name>
    <dbReference type="NCBI Taxonomy" id="2038154"/>
    <lineage>
        <taxon>Eukaryota</taxon>
        <taxon>Metazoa</taxon>
        <taxon>Ecdysozoa</taxon>
        <taxon>Arthropoda</taxon>
        <taxon>Hexapoda</taxon>
        <taxon>Insecta</taxon>
        <taxon>Pterygota</taxon>
        <taxon>Neoptera</taxon>
        <taxon>Endopterygota</taxon>
        <taxon>Coleoptera</taxon>
        <taxon>Polyphaga</taxon>
        <taxon>Elateriformia</taxon>
        <taxon>Elateroidea</taxon>
        <taxon>Elateridae</taxon>
        <taxon>Agrypninae</taxon>
        <taxon>Pyrophorini</taxon>
        <taxon>Ignelater</taxon>
    </lineage>
</organism>
<accession>A0A8K0CLR2</accession>
<feature type="compositionally biased region" description="Polar residues" evidence="11">
    <location>
        <begin position="97"/>
        <end position="106"/>
    </location>
</feature>
<keyword evidence="9 12" id="KW-0472">Membrane</keyword>
<keyword evidence="5 12" id="KW-0812">Transmembrane</keyword>
<keyword evidence="6" id="KW-0375">Hydrogen ion transport</keyword>
<dbReference type="InterPro" id="IPR004878">
    <property type="entry name" value="Otopetrin"/>
</dbReference>
<evidence type="ECO:0000256" key="7">
    <source>
        <dbReference type="ARBA" id="ARBA00022989"/>
    </source>
</evidence>
<dbReference type="GO" id="GO:0015252">
    <property type="term" value="F:proton channel activity"/>
    <property type="evidence" value="ECO:0007669"/>
    <property type="project" value="InterPro"/>
</dbReference>
<evidence type="ECO:0000256" key="3">
    <source>
        <dbReference type="ARBA" id="ARBA00022448"/>
    </source>
</evidence>
<evidence type="ECO:0000313" key="13">
    <source>
        <dbReference type="EMBL" id="KAF2886372.1"/>
    </source>
</evidence>
<evidence type="ECO:0000256" key="12">
    <source>
        <dbReference type="SAM" id="Phobius"/>
    </source>
</evidence>
<dbReference type="Proteomes" id="UP000801492">
    <property type="component" value="Unassembled WGS sequence"/>
</dbReference>
<keyword evidence="4" id="KW-1003">Cell membrane</keyword>